<dbReference type="CDD" id="cd02440">
    <property type="entry name" value="AdoMet_MTases"/>
    <property type="match status" value="1"/>
</dbReference>
<dbReference type="InterPro" id="IPR002935">
    <property type="entry name" value="SAM_O-MeTrfase"/>
</dbReference>
<evidence type="ECO:0000256" key="2">
    <source>
        <dbReference type="ARBA" id="ARBA00022679"/>
    </source>
</evidence>
<reference evidence="4 5" key="2">
    <citation type="submission" date="2007-09" db="EMBL/GenBank/DDBJ databases">
        <authorList>
            <person name="Fulton L."/>
            <person name="Clifton S."/>
            <person name="Fulton B."/>
            <person name="Xu J."/>
            <person name="Minx P."/>
            <person name="Pepin K.H."/>
            <person name="Johnson M."/>
            <person name="Thiruvilangam P."/>
            <person name="Bhonagiri V."/>
            <person name="Nash W.E."/>
            <person name="Mardis E.R."/>
            <person name="Wilson R.K."/>
        </authorList>
    </citation>
    <scope>NUCLEOTIDE SEQUENCE [LARGE SCALE GENOMIC DNA]</scope>
    <source>
        <strain evidence="4 5">DSM 3991</strain>
    </source>
</reference>
<dbReference type="Gene3D" id="3.40.50.150">
    <property type="entry name" value="Vaccinia Virus protein VP39"/>
    <property type="match status" value="1"/>
</dbReference>
<dbReference type="Pfam" id="PF01596">
    <property type="entry name" value="Methyltransf_3"/>
    <property type="match status" value="1"/>
</dbReference>
<keyword evidence="2 4" id="KW-0808">Transferase</keyword>
<dbReference type="GO" id="GO:0008171">
    <property type="term" value="F:O-methyltransferase activity"/>
    <property type="evidence" value="ECO:0007669"/>
    <property type="project" value="InterPro"/>
</dbReference>
<dbReference type="HOGENOM" id="CLU_067676_4_0_9"/>
<dbReference type="EMBL" id="ABAW02000017">
    <property type="protein sequence ID" value="EDP11979.1"/>
    <property type="molecule type" value="Genomic_DNA"/>
</dbReference>
<dbReference type="PANTHER" id="PTHR10509:SF14">
    <property type="entry name" value="CAFFEOYL-COA O-METHYLTRANSFERASE 3-RELATED"/>
    <property type="match status" value="1"/>
</dbReference>
<evidence type="ECO:0000256" key="1">
    <source>
        <dbReference type="ARBA" id="ARBA00022603"/>
    </source>
</evidence>
<keyword evidence="1 4" id="KW-0489">Methyltransferase</keyword>
<dbReference type="PANTHER" id="PTHR10509">
    <property type="entry name" value="O-METHYLTRANSFERASE-RELATED"/>
    <property type="match status" value="1"/>
</dbReference>
<dbReference type="STRING" id="428127.EUBDOL_00538"/>
<dbReference type="Proteomes" id="UP000004090">
    <property type="component" value="Unassembled WGS sequence"/>
</dbReference>
<protein>
    <submittedName>
        <fullName evidence="4">O-methyltransferase</fullName>
    </submittedName>
</protein>
<evidence type="ECO:0000256" key="3">
    <source>
        <dbReference type="ARBA" id="ARBA00022691"/>
    </source>
</evidence>
<name>A8R9G4_9FIRM</name>
<sequence>MIIGGFIMLIQEMEQYAKEYKVPIMQEEGLSFMLDFIKEHNIKRILEIGSAIGYSAIRMAMLDDDIHVTTIERDDERYQKACENLAKSSCQKQIQIYHADALEAVIDGEYDLLFIDAAKAQYQRFFERYESNLKQGGYIISDNLSFHGYVEHPEREMSRSLRQLVRKIKNFRLYLESRDDYETKYYELGDGIAVSRKK</sequence>
<reference evidence="4 5" key="1">
    <citation type="submission" date="2007-09" db="EMBL/GenBank/DDBJ databases">
        <title>Draft genome sequence of Eubacterium dolichum (DSM 3991).</title>
        <authorList>
            <person name="Sudarsanam P."/>
            <person name="Ley R."/>
            <person name="Guruge J."/>
            <person name="Turnbaugh P.J."/>
            <person name="Mahowald M."/>
            <person name="Liep D."/>
            <person name="Gordon J."/>
        </authorList>
    </citation>
    <scope>NUCLEOTIDE SEQUENCE [LARGE SCALE GENOMIC DNA]</scope>
    <source>
        <strain evidence="4 5">DSM 3991</strain>
    </source>
</reference>
<comment type="caution">
    <text evidence="4">The sequence shown here is derived from an EMBL/GenBank/DDBJ whole genome shotgun (WGS) entry which is preliminary data.</text>
</comment>
<evidence type="ECO:0000313" key="5">
    <source>
        <dbReference type="Proteomes" id="UP000004090"/>
    </source>
</evidence>
<dbReference type="AlphaFoldDB" id="A8R9G4"/>
<proteinExistence type="predicted"/>
<dbReference type="GO" id="GO:0032259">
    <property type="term" value="P:methylation"/>
    <property type="evidence" value="ECO:0007669"/>
    <property type="project" value="UniProtKB-KW"/>
</dbReference>
<gene>
    <name evidence="4" type="ORF">EUBDOL_00538</name>
</gene>
<dbReference type="GO" id="GO:0008757">
    <property type="term" value="F:S-adenosylmethionine-dependent methyltransferase activity"/>
    <property type="evidence" value="ECO:0007669"/>
    <property type="project" value="TreeGrafter"/>
</dbReference>
<evidence type="ECO:0000313" key="4">
    <source>
        <dbReference type="EMBL" id="EDP11979.1"/>
    </source>
</evidence>
<accession>A8R9G4</accession>
<dbReference type="InterPro" id="IPR029063">
    <property type="entry name" value="SAM-dependent_MTases_sf"/>
</dbReference>
<dbReference type="eggNOG" id="COG4122">
    <property type="taxonomic scope" value="Bacteria"/>
</dbReference>
<dbReference type="SUPFAM" id="SSF53335">
    <property type="entry name" value="S-adenosyl-L-methionine-dependent methyltransferases"/>
    <property type="match status" value="1"/>
</dbReference>
<dbReference type="PROSITE" id="PS51682">
    <property type="entry name" value="SAM_OMT_I"/>
    <property type="match status" value="1"/>
</dbReference>
<organism evidence="4 5">
    <name type="scientific">Amedibacillus dolichus DSM 3991</name>
    <dbReference type="NCBI Taxonomy" id="428127"/>
    <lineage>
        <taxon>Bacteria</taxon>
        <taxon>Bacillati</taxon>
        <taxon>Bacillota</taxon>
        <taxon>Erysipelotrichia</taxon>
        <taxon>Erysipelotrichales</taxon>
        <taxon>Erysipelotrichaceae</taxon>
        <taxon>Amedibacillus</taxon>
    </lineage>
</organism>
<dbReference type="InterPro" id="IPR050362">
    <property type="entry name" value="Cation-dep_OMT"/>
</dbReference>
<keyword evidence="3" id="KW-0949">S-adenosyl-L-methionine</keyword>